<keyword evidence="5" id="KW-0067">ATP-binding</keyword>
<organism evidence="10 11">
    <name type="scientific">Hibiscus trionum</name>
    <name type="common">Flower of an hour</name>
    <dbReference type="NCBI Taxonomy" id="183268"/>
    <lineage>
        <taxon>Eukaryota</taxon>
        <taxon>Viridiplantae</taxon>
        <taxon>Streptophyta</taxon>
        <taxon>Embryophyta</taxon>
        <taxon>Tracheophyta</taxon>
        <taxon>Spermatophyta</taxon>
        <taxon>Magnoliopsida</taxon>
        <taxon>eudicotyledons</taxon>
        <taxon>Gunneridae</taxon>
        <taxon>Pentapetalae</taxon>
        <taxon>rosids</taxon>
        <taxon>malvids</taxon>
        <taxon>Malvales</taxon>
        <taxon>Malvaceae</taxon>
        <taxon>Malvoideae</taxon>
        <taxon>Hibiscus</taxon>
    </lineage>
</organism>
<evidence type="ECO:0000259" key="9">
    <source>
        <dbReference type="PROSITE" id="PS51910"/>
    </source>
</evidence>
<dbReference type="FunFam" id="3.30.200.20:FF:000951">
    <property type="entry name" value="Uncharacterized protein"/>
    <property type="match status" value="1"/>
</dbReference>
<dbReference type="SUPFAM" id="SSF51445">
    <property type="entry name" value="(Trans)glycosidases"/>
    <property type="match status" value="1"/>
</dbReference>
<sequence length="772" mass="86784">MASNKPTFFFILLLLLWFKLQSSSSSQTWMKAAYWASSAELPISGIKSTLFTHLFCGFAFVNSTSYQLLINSSNEPSFSNFTNIVKLKNPSITTLLSIWVGRTESTTFSLMLNQTSHRKTFVESSVKIARLYGFHGLDLYGVQPRNGTDMTSLGSLLDELRAEVVAESRNSGKTRLLLTMSALRLPIVSPESYPFDSANRNLDWVNIIAYDYYVPTLDRFTGFHAALYDPSGRVNTDARIREWLNTGFPAGKLVLGLPYHGFAWRVANSGDNGVGSAASGSASTIDGSMAYWFIKSTIQKAGHGVEPVYNSTYVVNIFNFGSIWINFDDVEAIKDKVSYAKEKGLLGYIAFQLASDDNWLLSQAAYEIGTSQQKKHQLLVIIPVTVAAIFLLMMAIICYMQKKIFKSQVLSSVARMPVSWIRTKISAETKHDNSDPNLQIFNFSCIKAATNNFSNENKHGEGGYGPVYKGKLPKGQEIAVKRLSKSSNQGFEEFKNEVTLTARLQHVNLVRVLGICTEKEEKMLVYEFMPNKSLDLYLYDPFRRHLLDWGKRVSIIEGVTQGLLYLQEYSNYTIIHRDIKASNILLDYEMNPKISDFGMAKFFKKEELEANTGRIVGTYGYVPPEYVKKGIYSTKYDVYSFGVLLLQIISGKRNSSLYGCHENLNLLEFAYELWKQGRGAEFFDASLDDSSSSCKLIRCMQVALLCVQENAADRPSMVEVFSILKNESNAAICTPKRPAYSVTRDENKESTNTEKREVFSVNDASITQVVPR</sequence>
<evidence type="ECO:0000313" key="11">
    <source>
        <dbReference type="Proteomes" id="UP001165190"/>
    </source>
</evidence>
<evidence type="ECO:0000256" key="5">
    <source>
        <dbReference type="ARBA" id="ARBA00022840"/>
    </source>
</evidence>
<keyword evidence="11" id="KW-1185">Reference proteome</keyword>
<dbReference type="CDD" id="cd02879">
    <property type="entry name" value="GH18_plant_chitinase_class_V"/>
    <property type="match status" value="1"/>
</dbReference>
<feature type="domain" description="Protein kinase" evidence="8">
    <location>
        <begin position="453"/>
        <end position="732"/>
    </location>
</feature>
<name>A0A9W7M3B8_HIBTR</name>
<dbReference type="Gene3D" id="3.10.50.10">
    <property type="match status" value="1"/>
</dbReference>
<dbReference type="FunFam" id="1.10.510.10:FF:001964">
    <property type="entry name" value="Uncharacterized protein"/>
    <property type="match status" value="1"/>
</dbReference>
<reference evidence="10" key="1">
    <citation type="submission" date="2023-05" db="EMBL/GenBank/DDBJ databases">
        <title>Genome and transcriptome analyses reveal genes involved in the formation of fine ridges on petal epidermal cells in Hibiscus trionum.</title>
        <authorList>
            <person name="Koshimizu S."/>
            <person name="Masuda S."/>
            <person name="Ishii T."/>
            <person name="Shirasu K."/>
            <person name="Hoshino A."/>
            <person name="Arita M."/>
        </authorList>
    </citation>
    <scope>NUCLEOTIDE SEQUENCE</scope>
    <source>
        <strain evidence="10">Hamamatsu line</strain>
    </source>
</reference>
<dbReference type="InterPro" id="IPR011009">
    <property type="entry name" value="Kinase-like_dom_sf"/>
</dbReference>
<dbReference type="SUPFAM" id="SSF56112">
    <property type="entry name" value="Protein kinase-like (PK-like)"/>
    <property type="match status" value="1"/>
</dbReference>
<dbReference type="InterPro" id="IPR001245">
    <property type="entry name" value="Ser-Thr/Tyr_kinase_cat_dom"/>
</dbReference>
<evidence type="ECO:0000313" key="10">
    <source>
        <dbReference type="EMBL" id="GMI84365.1"/>
    </source>
</evidence>
<keyword evidence="4" id="KW-0418">Kinase</keyword>
<gene>
    <name evidence="10" type="ORF">HRI_002105800</name>
</gene>
<dbReference type="GO" id="GO:0008061">
    <property type="term" value="F:chitin binding"/>
    <property type="evidence" value="ECO:0007669"/>
    <property type="project" value="InterPro"/>
</dbReference>
<evidence type="ECO:0000256" key="6">
    <source>
        <dbReference type="SAM" id="Phobius"/>
    </source>
</evidence>
<evidence type="ECO:0000256" key="4">
    <source>
        <dbReference type="ARBA" id="ARBA00022777"/>
    </source>
</evidence>
<evidence type="ECO:0000259" key="8">
    <source>
        <dbReference type="PROSITE" id="PS50011"/>
    </source>
</evidence>
<comment type="caution">
    <text evidence="10">The sequence shown here is derived from an EMBL/GenBank/DDBJ whole genome shotgun (WGS) entry which is preliminary data.</text>
</comment>
<dbReference type="SMART" id="SM00636">
    <property type="entry name" value="Glyco_18"/>
    <property type="match status" value="1"/>
</dbReference>
<dbReference type="GO" id="GO:0005975">
    <property type="term" value="P:carbohydrate metabolic process"/>
    <property type="evidence" value="ECO:0007669"/>
    <property type="project" value="InterPro"/>
</dbReference>
<dbReference type="PANTHER" id="PTHR27002:SF1117">
    <property type="entry name" value="CYSTEINE-RICH RECEPTOR-LIKE PROTEIN KINASE 19"/>
    <property type="match status" value="1"/>
</dbReference>
<dbReference type="Proteomes" id="UP001165190">
    <property type="component" value="Unassembled WGS sequence"/>
</dbReference>
<feature type="chain" id="PRO_5040964789" evidence="7">
    <location>
        <begin position="26"/>
        <end position="772"/>
    </location>
</feature>
<evidence type="ECO:0000256" key="2">
    <source>
        <dbReference type="ARBA" id="ARBA00022679"/>
    </source>
</evidence>
<keyword evidence="6" id="KW-0812">Transmembrane</keyword>
<keyword evidence="6" id="KW-1133">Transmembrane helix</keyword>
<dbReference type="Pfam" id="PF07714">
    <property type="entry name" value="PK_Tyr_Ser-Thr"/>
    <property type="match status" value="1"/>
</dbReference>
<evidence type="ECO:0000256" key="7">
    <source>
        <dbReference type="SAM" id="SignalP"/>
    </source>
</evidence>
<dbReference type="Pfam" id="PF00704">
    <property type="entry name" value="Glyco_hydro_18"/>
    <property type="match status" value="1"/>
</dbReference>
<keyword evidence="2" id="KW-0808">Transferase</keyword>
<evidence type="ECO:0000256" key="1">
    <source>
        <dbReference type="ARBA" id="ARBA00022527"/>
    </source>
</evidence>
<feature type="transmembrane region" description="Helical" evidence="6">
    <location>
        <begin position="378"/>
        <end position="400"/>
    </location>
</feature>
<keyword evidence="6" id="KW-0472">Membrane</keyword>
<dbReference type="Gene3D" id="3.30.200.20">
    <property type="entry name" value="Phosphorylase Kinase, domain 1"/>
    <property type="match status" value="1"/>
</dbReference>
<dbReference type="Gene3D" id="1.10.510.10">
    <property type="entry name" value="Transferase(Phosphotransferase) domain 1"/>
    <property type="match status" value="1"/>
</dbReference>
<dbReference type="InterPro" id="IPR017853">
    <property type="entry name" value="GH"/>
</dbReference>
<evidence type="ECO:0000256" key="3">
    <source>
        <dbReference type="ARBA" id="ARBA00022741"/>
    </source>
</evidence>
<dbReference type="SMART" id="SM00220">
    <property type="entry name" value="S_TKc"/>
    <property type="match status" value="1"/>
</dbReference>
<dbReference type="Gene3D" id="3.20.20.80">
    <property type="entry name" value="Glycosidases"/>
    <property type="match status" value="1"/>
</dbReference>
<dbReference type="InterPro" id="IPR029070">
    <property type="entry name" value="Chitinase_insertion_sf"/>
</dbReference>
<feature type="domain" description="GH18" evidence="9">
    <location>
        <begin position="29"/>
        <end position="372"/>
    </location>
</feature>
<feature type="signal peptide" evidence="7">
    <location>
        <begin position="1"/>
        <end position="25"/>
    </location>
</feature>
<dbReference type="InterPro" id="IPR001223">
    <property type="entry name" value="Glyco_hydro18_cat"/>
</dbReference>
<dbReference type="InterPro" id="IPR008271">
    <property type="entry name" value="Ser/Thr_kinase_AS"/>
</dbReference>
<dbReference type="PROSITE" id="PS00108">
    <property type="entry name" value="PROTEIN_KINASE_ST"/>
    <property type="match status" value="1"/>
</dbReference>
<dbReference type="PROSITE" id="PS50011">
    <property type="entry name" value="PROTEIN_KINASE_DOM"/>
    <property type="match status" value="1"/>
</dbReference>
<dbReference type="PROSITE" id="PS51910">
    <property type="entry name" value="GH18_2"/>
    <property type="match status" value="1"/>
</dbReference>
<proteinExistence type="predicted"/>
<dbReference type="AlphaFoldDB" id="A0A9W7M3B8"/>
<accession>A0A9W7M3B8</accession>
<dbReference type="InterPro" id="IPR000719">
    <property type="entry name" value="Prot_kinase_dom"/>
</dbReference>
<keyword evidence="1" id="KW-0723">Serine/threonine-protein kinase</keyword>
<dbReference type="GO" id="GO:0004674">
    <property type="term" value="F:protein serine/threonine kinase activity"/>
    <property type="evidence" value="ECO:0007669"/>
    <property type="project" value="UniProtKB-KW"/>
</dbReference>
<dbReference type="EMBL" id="BSYR01000020">
    <property type="protein sequence ID" value="GMI84365.1"/>
    <property type="molecule type" value="Genomic_DNA"/>
</dbReference>
<dbReference type="OrthoDB" id="73875at2759"/>
<keyword evidence="3" id="KW-0547">Nucleotide-binding</keyword>
<dbReference type="InterPro" id="IPR011583">
    <property type="entry name" value="Chitinase_II/V-like_cat"/>
</dbReference>
<dbReference type="GO" id="GO:0005524">
    <property type="term" value="F:ATP binding"/>
    <property type="evidence" value="ECO:0007669"/>
    <property type="project" value="UniProtKB-KW"/>
</dbReference>
<protein>
    <submittedName>
        <fullName evidence="10">Uncharacterized protein</fullName>
    </submittedName>
</protein>
<dbReference type="PANTHER" id="PTHR27002">
    <property type="entry name" value="RECEPTOR-LIKE SERINE/THREONINE-PROTEIN KINASE SD1-8"/>
    <property type="match status" value="1"/>
</dbReference>
<keyword evidence="7" id="KW-0732">Signal</keyword>
<dbReference type="GO" id="GO:0005886">
    <property type="term" value="C:plasma membrane"/>
    <property type="evidence" value="ECO:0007669"/>
    <property type="project" value="TreeGrafter"/>
</dbReference>